<organism evidence="1">
    <name type="scientific">viral metagenome</name>
    <dbReference type="NCBI Taxonomy" id="1070528"/>
    <lineage>
        <taxon>unclassified sequences</taxon>
        <taxon>metagenomes</taxon>
        <taxon>organismal metagenomes</taxon>
    </lineage>
</organism>
<evidence type="ECO:0000313" key="1">
    <source>
        <dbReference type="EMBL" id="QHT96450.1"/>
    </source>
</evidence>
<dbReference type="EMBL" id="MN740257">
    <property type="protein sequence ID" value="QHT96450.1"/>
    <property type="molecule type" value="Genomic_DNA"/>
</dbReference>
<reference evidence="1" key="1">
    <citation type="journal article" date="2020" name="Nature">
        <title>Giant virus diversity and host interactions through global metagenomics.</title>
        <authorList>
            <person name="Schulz F."/>
            <person name="Roux S."/>
            <person name="Paez-Espino D."/>
            <person name="Jungbluth S."/>
            <person name="Walsh D.A."/>
            <person name="Denef V.J."/>
            <person name="McMahon K.D."/>
            <person name="Konstantinidis K.T."/>
            <person name="Eloe-Fadrosh E.A."/>
            <person name="Kyrpides N.C."/>
            <person name="Woyke T."/>
        </authorList>
    </citation>
    <scope>NUCLEOTIDE SEQUENCE</scope>
    <source>
        <strain evidence="1">GVMAG-M-3300024302-11</strain>
    </source>
</reference>
<proteinExistence type="predicted"/>
<dbReference type="AlphaFoldDB" id="A0A6C0IV74"/>
<accession>A0A6C0IV74</accession>
<name>A0A6C0IV74_9ZZZZ</name>
<sequence length="94" mass="10256">MFSSPNSTDNLKKVLMIIGAYGIVQVLAQDLGIKTGKKQRDLIQSMPIQIIVLYAGAYTVTDDHSNAAIATGLYYLLKYGYSEGKTSDVCFESV</sequence>
<protein>
    <submittedName>
        <fullName evidence="1">Uncharacterized protein</fullName>
    </submittedName>
</protein>